<organism evidence="4">
    <name type="scientific">Candida tenuis (strain ATCC 10573 / BCRC 21748 / CBS 615 / JCM 9827 / NBRC 10315 / NRRL Y-1498 / VKM Y-70)</name>
    <name type="common">Yeast</name>
    <name type="synonym">Yamadazyma tenuis</name>
    <dbReference type="NCBI Taxonomy" id="590646"/>
    <lineage>
        <taxon>Eukaryota</taxon>
        <taxon>Fungi</taxon>
        <taxon>Dikarya</taxon>
        <taxon>Ascomycota</taxon>
        <taxon>Saccharomycotina</taxon>
        <taxon>Pichiomycetes</taxon>
        <taxon>Debaryomycetaceae</taxon>
        <taxon>Yamadazyma</taxon>
    </lineage>
</organism>
<dbReference type="GeneID" id="18245774"/>
<dbReference type="RefSeq" id="XP_006686433.1">
    <property type="nucleotide sequence ID" value="XM_006686370.1"/>
</dbReference>
<keyword evidence="4" id="KW-1185">Reference proteome</keyword>
<dbReference type="OrthoDB" id="4087970at2759"/>
<evidence type="ECO:0000313" key="3">
    <source>
        <dbReference type="EMBL" id="EGV64119.1"/>
    </source>
</evidence>
<dbReference type="Proteomes" id="UP000000707">
    <property type="component" value="Unassembled WGS sequence"/>
</dbReference>
<dbReference type="KEGG" id="cten:18245774"/>
<evidence type="ECO:0000256" key="1">
    <source>
        <dbReference type="SAM" id="MobiDB-lite"/>
    </source>
</evidence>
<feature type="compositionally biased region" description="Basic residues" evidence="1">
    <location>
        <begin position="1"/>
        <end position="17"/>
    </location>
</feature>
<name>G3B3A2_CANTC</name>
<proteinExistence type="predicted"/>
<reference evidence="3 4" key="1">
    <citation type="journal article" date="2011" name="Proc. Natl. Acad. Sci. U.S.A.">
        <title>Comparative genomics of xylose-fermenting fungi for enhanced biofuel production.</title>
        <authorList>
            <person name="Wohlbach D.J."/>
            <person name="Kuo A."/>
            <person name="Sato T.K."/>
            <person name="Potts K.M."/>
            <person name="Salamov A.A."/>
            <person name="LaButti K.M."/>
            <person name="Sun H."/>
            <person name="Clum A."/>
            <person name="Pangilinan J.L."/>
            <person name="Lindquist E.A."/>
            <person name="Lucas S."/>
            <person name="Lapidus A."/>
            <person name="Jin M."/>
            <person name="Gunawan C."/>
            <person name="Balan V."/>
            <person name="Dale B.E."/>
            <person name="Jeffries T.W."/>
            <person name="Zinkel R."/>
            <person name="Barry K.W."/>
            <person name="Grigoriev I.V."/>
            <person name="Gasch A.P."/>
        </authorList>
    </citation>
    <scope>NUCLEOTIDE SEQUENCE [LARGE SCALE GENOMIC DNA]</scope>
    <source>
        <strain evidence="4">ATCC 10573 / BCRC 21748 / CBS 615 / JCM 9827 / NBRC 10315 / NRRL Y-1498 / VKM Y-70</strain>
    </source>
</reference>
<dbReference type="PANTHER" id="PTHR28219:SF1">
    <property type="entry name" value="UPF0642 PROTEIN YBL028C"/>
    <property type="match status" value="1"/>
</dbReference>
<dbReference type="eggNOG" id="ENOG502S5RC">
    <property type="taxonomic scope" value="Eukaryota"/>
</dbReference>
<accession>G3B3A2</accession>
<evidence type="ECO:0000313" key="4">
    <source>
        <dbReference type="Proteomes" id="UP000000707"/>
    </source>
</evidence>
<feature type="domain" description="DUF2423" evidence="2">
    <location>
        <begin position="1"/>
        <end position="44"/>
    </location>
</feature>
<dbReference type="InterPro" id="IPR019434">
    <property type="entry name" value="DUF2423"/>
</dbReference>
<dbReference type="GO" id="GO:0030687">
    <property type="term" value="C:preribosome, large subunit precursor"/>
    <property type="evidence" value="ECO:0007669"/>
    <property type="project" value="TreeGrafter"/>
</dbReference>
<dbReference type="STRING" id="590646.G3B3A2"/>
<sequence length="92" mass="10786">MAKSLRSKNVLRAKSIKRNKEFKDLDDKRRERLANKMKEELNKQDKTGSKLEDNEAVNADKKISTSGWRDSRKSQYKQKKNSKKKTGKALKF</sequence>
<feature type="compositionally biased region" description="Basic residues" evidence="1">
    <location>
        <begin position="74"/>
        <end position="92"/>
    </location>
</feature>
<dbReference type="AlphaFoldDB" id="G3B3A2"/>
<feature type="region of interest" description="Disordered" evidence="1">
    <location>
        <begin position="1"/>
        <end position="92"/>
    </location>
</feature>
<dbReference type="Pfam" id="PF10338">
    <property type="entry name" value="YBL028C_N"/>
    <property type="match status" value="1"/>
</dbReference>
<feature type="compositionally biased region" description="Basic and acidic residues" evidence="1">
    <location>
        <begin position="18"/>
        <end position="73"/>
    </location>
</feature>
<gene>
    <name evidence="3" type="ORF">CANTEDRAFT_105063</name>
</gene>
<evidence type="ECO:0000259" key="2">
    <source>
        <dbReference type="Pfam" id="PF10338"/>
    </source>
</evidence>
<dbReference type="HOGENOM" id="CLU_125052_1_0_1"/>
<dbReference type="PANTHER" id="PTHR28219">
    <property type="entry name" value="UPF0642 PROTEIN YBL028C"/>
    <property type="match status" value="1"/>
</dbReference>
<protein>
    <recommendedName>
        <fullName evidence="2">DUF2423 domain-containing protein</fullName>
    </recommendedName>
</protein>
<dbReference type="EMBL" id="GL996521">
    <property type="protein sequence ID" value="EGV64119.1"/>
    <property type="molecule type" value="Genomic_DNA"/>
</dbReference>